<name>A0A4V2F7W0_9FIRM</name>
<proteinExistence type="predicted"/>
<organism evidence="1 2">
    <name type="scientific">Cuneatibacter caecimuris</name>
    <dbReference type="NCBI Taxonomy" id="1796618"/>
    <lineage>
        <taxon>Bacteria</taxon>
        <taxon>Bacillati</taxon>
        <taxon>Bacillota</taxon>
        <taxon>Clostridia</taxon>
        <taxon>Lachnospirales</taxon>
        <taxon>Lachnospiraceae</taxon>
        <taxon>Cuneatibacter</taxon>
    </lineage>
</organism>
<keyword evidence="2" id="KW-1185">Reference proteome</keyword>
<dbReference type="EMBL" id="SGXF01000002">
    <property type="protein sequence ID" value="RZT01199.1"/>
    <property type="molecule type" value="Genomic_DNA"/>
</dbReference>
<accession>A0A4V2F7W0</accession>
<evidence type="ECO:0000313" key="1">
    <source>
        <dbReference type="EMBL" id="RZT01199.1"/>
    </source>
</evidence>
<protein>
    <submittedName>
        <fullName evidence="1">Uncharacterized protein</fullName>
    </submittedName>
</protein>
<dbReference type="AlphaFoldDB" id="A0A4V2F7W0"/>
<gene>
    <name evidence="1" type="ORF">EV209_1642</name>
</gene>
<dbReference type="RefSeq" id="WP_130434863.1">
    <property type="nucleotide sequence ID" value="NZ_SGXF01000002.1"/>
</dbReference>
<sequence>MNRISLECANCKGKDFEVEVSCVPTGISICCNKCGCITPLLVLSEMISKVNSNHVLPINGKASADLYDEAYHENVSTDMIREAYEKDTLRR</sequence>
<comment type="caution">
    <text evidence="1">The sequence shown here is derived from an EMBL/GenBank/DDBJ whole genome shotgun (WGS) entry which is preliminary data.</text>
</comment>
<evidence type="ECO:0000313" key="2">
    <source>
        <dbReference type="Proteomes" id="UP000292927"/>
    </source>
</evidence>
<reference evidence="1 2" key="1">
    <citation type="submission" date="2019-02" db="EMBL/GenBank/DDBJ databases">
        <title>Genomic Encyclopedia of Type Strains, Phase IV (KMG-IV): sequencing the most valuable type-strain genomes for metagenomic binning, comparative biology and taxonomic classification.</title>
        <authorList>
            <person name="Goeker M."/>
        </authorList>
    </citation>
    <scope>NUCLEOTIDE SEQUENCE [LARGE SCALE GENOMIC DNA]</scope>
    <source>
        <strain evidence="1 2">DSM 29486</strain>
    </source>
</reference>
<dbReference type="Proteomes" id="UP000292927">
    <property type="component" value="Unassembled WGS sequence"/>
</dbReference>